<evidence type="ECO:0000313" key="4">
    <source>
        <dbReference type="EMBL" id="GAX10596.1"/>
    </source>
</evidence>
<dbReference type="PANTHER" id="PTHR11439:SF470">
    <property type="entry name" value="CYSTEINE-RICH RLK (RECEPTOR-LIKE PROTEIN KINASE) 8"/>
    <property type="match status" value="1"/>
</dbReference>
<gene>
    <name evidence="4" type="ORF">FisN_14Lu101</name>
</gene>
<comment type="caution">
    <text evidence="4">The sequence shown here is derived from an EMBL/GenBank/DDBJ whole genome shotgun (WGS) entry which is preliminary data.</text>
</comment>
<proteinExistence type="predicted"/>
<dbReference type="Proteomes" id="UP000198406">
    <property type="component" value="Unassembled WGS sequence"/>
</dbReference>
<keyword evidence="5" id="KW-1185">Reference proteome</keyword>
<dbReference type="SUPFAM" id="SSF56672">
    <property type="entry name" value="DNA/RNA polymerases"/>
    <property type="match status" value="1"/>
</dbReference>
<reference evidence="4 5" key="1">
    <citation type="journal article" date="2015" name="Plant Cell">
        <title>Oil accumulation by the oleaginous diatom Fistulifera solaris as revealed by the genome and transcriptome.</title>
        <authorList>
            <person name="Tanaka T."/>
            <person name="Maeda Y."/>
            <person name="Veluchamy A."/>
            <person name="Tanaka M."/>
            <person name="Abida H."/>
            <person name="Marechal E."/>
            <person name="Bowler C."/>
            <person name="Muto M."/>
            <person name="Sunaga Y."/>
            <person name="Tanaka M."/>
            <person name="Yoshino T."/>
            <person name="Taniguchi T."/>
            <person name="Fukuda Y."/>
            <person name="Nemoto M."/>
            <person name="Matsumoto M."/>
            <person name="Wong P.S."/>
            <person name="Aburatani S."/>
            <person name="Fujibuchi W."/>
        </authorList>
    </citation>
    <scope>NUCLEOTIDE SEQUENCE [LARGE SCALE GENOMIC DNA]</scope>
    <source>
        <strain evidence="4 5">JPCC DA0580</strain>
    </source>
</reference>
<evidence type="ECO:0000256" key="1">
    <source>
        <dbReference type="SAM" id="Coils"/>
    </source>
</evidence>
<evidence type="ECO:0000259" key="3">
    <source>
        <dbReference type="PROSITE" id="PS50994"/>
    </source>
</evidence>
<feature type="compositionally biased region" description="Basic residues" evidence="2">
    <location>
        <begin position="383"/>
        <end position="401"/>
    </location>
</feature>
<dbReference type="Gene3D" id="3.30.420.10">
    <property type="entry name" value="Ribonuclease H-like superfamily/Ribonuclease H"/>
    <property type="match status" value="1"/>
</dbReference>
<dbReference type="GO" id="GO:0003676">
    <property type="term" value="F:nucleic acid binding"/>
    <property type="evidence" value="ECO:0007669"/>
    <property type="project" value="InterPro"/>
</dbReference>
<protein>
    <recommendedName>
        <fullName evidence="3">Integrase catalytic domain-containing protein</fullName>
    </recommendedName>
</protein>
<dbReference type="PROSITE" id="PS50994">
    <property type="entry name" value="INTEGRASE"/>
    <property type="match status" value="1"/>
</dbReference>
<dbReference type="GO" id="GO:0015074">
    <property type="term" value="P:DNA integration"/>
    <property type="evidence" value="ECO:0007669"/>
    <property type="project" value="InterPro"/>
</dbReference>
<organism evidence="4 5">
    <name type="scientific">Fistulifera solaris</name>
    <name type="common">Oleaginous diatom</name>
    <dbReference type="NCBI Taxonomy" id="1519565"/>
    <lineage>
        <taxon>Eukaryota</taxon>
        <taxon>Sar</taxon>
        <taxon>Stramenopiles</taxon>
        <taxon>Ochrophyta</taxon>
        <taxon>Bacillariophyta</taxon>
        <taxon>Bacillariophyceae</taxon>
        <taxon>Bacillariophycidae</taxon>
        <taxon>Naviculales</taxon>
        <taxon>Naviculaceae</taxon>
        <taxon>Fistulifera</taxon>
    </lineage>
</organism>
<dbReference type="CDD" id="cd09272">
    <property type="entry name" value="RNase_HI_RT_Ty1"/>
    <property type="match status" value="1"/>
</dbReference>
<name>A0A1Z5J9G5_FISSO</name>
<dbReference type="InterPro" id="IPR043502">
    <property type="entry name" value="DNA/RNA_pol_sf"/>
</dbReference>
<evidence type="ECO:0000313" key="5">
    <source>
        <dbReference type="Proteomes" id="UP000198406"/>
    </source>
</evidence>
<dbReference type="InterPro" id="IPR012337">
    <property type="entry name" value="RNaseH-like_sf"/>
</dbReference>
<dbReference type="InParanoid" id="A0A1Z5J9G5"/>
<dbReference type="PANTHER" id="PTHR11439">
    <property type="entry name" value="GAG-POL-RELATED RETROTRANSPOSON"/>
    <property type="match status" value="1"/>
</dbReference>
<feature type="domain" description="Integrase catalytic" evidence="3">
    <location>
        <begin position="798"/>
        <end position="964"/>
    </location>
</feature>
<keyword evidence="1" id="KW-0175">Coiled coil</keyword>
<dbReference type="InterPro" id="IPR001584">
    <property type="entry name" value="Integrase_cat-core"/>
</dbReference>
<dbReference type="Pfam" id="PF07727">
    <property type="entry name" value="RVT_2"/>
    <property type="match status" value="1"/>
</dbReference>
<dbReference type="SUPFAM" id="SSF53098">
    <property type="entry name" value="Ribonuclease H-like"/>
    <property type="match status" value="1"/>
</dbReference>
<feature type="region of interest" description="Disordered" evidence="2">
    <location>
        <begin position="363"/>
        <end position="405"/>
    </location>
</feature>
<dbReference type="EMBL" id="BDSP01000022">
    <property type="protein sequence ID" value="GAX10596.1"/>
    <property type="molecule type" value="Genomic_DNA"/>
</dbReference>
<dbReference type="OrthoDB" id="48601at2759"/>
<sequence length="1860" mass="209802">MEQLPPDAIPQTVTQIMALCGIPNAPPVDANMVTPARFIALEIFGDSFRQARNIKFEQLEKELAELAQIPEQPFRVPPRARNCMKAFIAWAKECEICGFNPATTVFPVQAAPELIELAGVRAAFIANAKITATAAKPNPFKSSDTWAKWAPLVVNFLRQVPNAMGIPLSYVIRDIEQPIYDVTLGPERALDRYVMAAPLDGPQFKADTLQVHTYIASFIAGNTKAEATVSTHAAKACGRTDWAALKATYEGTGVYRVELLDAERVIDGSFFAGEKAGYTWTKFEQELVTAFHVLNSNAGDGIVHYSDTDMTKLLVKKTSSYQPLVATNAMIMAGLSKPVPDMSFEQALALTRQIVQQHVKPGGVSNRNIRSATTQKNNEKNAHKAKGKNARFKNRKGRGTRNRNDEYTITLKNGNKLNVHPSYDFSDDEIRQMQPHDWQEIRDARAAYKAQRQNNRSINATNTNNQQMDAATLISALTGAASQSPNAGFTITVAQTNTNPVGTVHGGRNEQAMIRGNHSISYFQSTRSTANDRSVQATRSAIPQPGVSAANECDSNADTCCAGKNFVVLSYTNRTANVYPYDASYEPVRGVPIVSAATAWTNPVTDETVILVLNECLYYGSKLPHTLWNPNQLRYNGVMVNDNPFDPSEDRLTLQVDDLVVPLESSGTKIQFFSRTPTQHELDTCRHLHLTNESEWNPRDVTLQPDVPFVSRTSSLHFDIVQEPGLFDISPALVALKEHAIASVSVTSDEEIRVTPIHLSEQWNIGEKQAEATLRATKQRGTRSAVLPLARRYRADRRYIVPHIKGKVSTDTLHADVKSLTGMKYAQVYWKKGGLSAVYPMKDKTGDSIGNSLHSFCHEFGAPEWLVHDGAAAQVRANTLFQQMMRRYDILSHVTEKDRPNQNPVEQGIGQLKMKLYRAMHKRNVPRRLWDYGLKWVSEIGNLTVNSSKYSNGRTPLECLTGETPDISEYTDFGFYDYVVYRSNAGLGENSLGRWLGVSHRVGNLMAYWVLPESGIPISVTTVQRLTRLEMQTDEWKARMADYECKLKERLGDETPLEVPNDTPDDLCLGVLEWESQAFLDEFQRVIDDPAVPHGSDDLIGPNDDSYVDMRLSLKRDRDGKLVAARVVKRATDEDGRPLGTPDDNPLLDTSQYVVEYIDGVCEVLTANTIAQNILSQVDDNGYGSRELDKILDHRTTDEAVPKEKGWITTGTETRRRIITTKGWEILVQWKDGSSDWIALKDLKNTYPVELAEYAVKHELQEMPAFAFWYKHVLKKRDRILSKLKTKYWERTHKYGIQIPKTMKEALQLDKENGNTYWYDAIRKEMKNVRVAFEVYNGRLEDLIGYEQITCHIIFDVKLSEGFRRKAQFVADGHKVETPPTISYSSVVSRDSVRICLLLAALNGIKVMCVDIQNAYLTAPNREKVYIKAGPEFGSEEGLWMLVVRALYGLRGAGASFRAYLATKLEEMGFAPCVADPDVWMRPAVKSNGDEYYEYILCYVDDIMCISDDLIKVLKELGQSFQFKNDEIKEPDMYLGATLKQRTLDGVPRWSVTSDEYLKAAVENLERQLDEKKLKLPNALSTPTNSNIAFELDDSRLLDEEEITHFQELIGILRWATELGRIDILLEVSLLSSFQAMPRWNHLQEVYRIFAFIKKNPKFSLYMSPELPKFELMQMTRQADDFKEHYRDAKEELPPRMPKPRGKSVVISAYVDASHAANQVTRQSHTGIQIFVNRALTMWFSKKQSTVESSAFVSEFIAMKTCIEMIVGLRYKLRMMGVPLDDEPSKIFCDNNSVVLNSSQFSLTLSKKHNSVAYHLTRWHVAAGIIEVIWIPTHKNLADTFTKRLSKYTRDTLFGDIAYY</sequence>
<feature type="coiled-coil region" evidence="1">
    <location>
        <begin position="1555"/>
        <end position="1582"/>
    </location>
</feature>
<evidence type="ECO:0000256" key="2">
    <source>
        <dbReference type="SAM" id="MobiDB-lite"/>
    </source>
</evidence>
<dbReference type="InterPro" id="IPR036397">
    <property type="entry name" value="RNaseH_sf"/>
</dbReference>
<feature type="compositionally biased region" description="Polar residues" evidence="2">
    <location>
        <begin position="365"/>
        <end position="376"/>
    </location>
</feature>
<dbReference type="InterPro" id="IPR013103">
    <property type="entry name" value="RVT_2"/>
</dbReference>
<accession>A0A1Z5J9G5</accession>